<feature type="transmembrane region" description="Helical" evidence="5">
    <location>
        <begin position="100"/>
        <end position="120"/>
    </location>
</feature>
<feature type="transmembrane region" description="Helical" evidence="5">
    <location>
        <begin position="129"/>
        <end position="146"/>
    </location>
</feature>
<feature type="transmembrane region" description="Helical" evidence="5">
    <location>
        <begin position="77"/>
        <end position="94"/>
    </location>
</feature>
<dbReference type="GO" id="GO:0016874">
    <property type="term" value="F:ligase activity"/>
    <property type="evidence" value="ECO:0007669"/>
    <property type="project" value="UniProtKB-KW"/>
</dbReference>
<dbReference type="PANTHER" id="PTHR37422">
    <property type="entry name" value="TEICHURONIC ACID BIOSYNTHESIS PROTEIN TUAE"/>
    <property type="match status" value="1"/>
</dbReference>
<dbReference type="STRING" id="1796497.GCE9029_02443"/>
<name>A0A128F301_9GAMM</name>
<feature type="transmembrane region" description="Helical" evidence="5">
    <location>
        <begin position="12"/>
        <end position="33"/>
    </location>
</feature>
<feature type="transmembrane region" description="Helical" evidence="5">
    <location>
        <begin position="295"/>
        <end position="317"/>
    </location>
</feature>
<dbReference type="InterPro" id="IPR011990">
    <property type="entry name" value="TPR-like_helical_dom_sf"/>
</dbReference>
<feature type="transmembrane region" description="Helical" evidence="5">
    <location>
        <begin position="324"/>
        <end position="345"/>
    </location>
</feature>
<evidence type="ECO:0000256" key="2">
    <source>
        <dbReference type="ARBA" id="ARBA00022692"/>
    </source>
</evidence>
<protein>
    <submittedName>
        <fullName evidence="7">O-Antigen ligase</fullName>
    </submittedName>
</protein>
<evidence type="ECO:0000313" key="8">
    <source>
        <dbReference type="Proteomes" id="UP000071641"/>
    </source>
</evidence>
<evidence type="ECO:0000256" key="4">
    <source>
        <dbReference type="ARBA" id="ARBA00023136"/>
    </source>
</evidence>
<dbReference type="EMBL" id="FIZX01000002">
    <property type="protein sequence ID" value="CZF81177.1"/>
    <property type="molecule type" value="Genomic_DNA"/>
</dbReference>
<keyword evidence="3 5" id="KW-1133">Transmembrane helix</keyword>
<feature type="transmembrane region" description="Helical" evidence="5">
    <location>
        <begin position="270"/>
        <end position="289"/>
    </location>
</feature>
<dbReference type="InterPro" id="IPR007016">
    <property type="entry name" value="O-antigen_ligase-rel_domated"/>
</dbReference>
<dbReference type="AlphaFoldDB" id="A0A128F301"/>
<feature type="transmembrane region" description="Helical" evidence="5">
    <location>
        <begin position="45"/>
        <end position="70"/>
    </location>
</feature>
<keyword evidence="8" id="KW-1185">Reference proteome</keyword>
<dbReference type="PANTHER" id="PTHR37422:SF23">
    <property type="entry name" value="TEICHURONIC ACID BIOSYNTHESIS PROTEIN TUAE"/>
    <property type="match status" value="1"/>
</dbReference>
<dbReference type="InterPro" id="IPR051533">
    <property type="entry name" value="WaaL-like"/>
</dbReference>
<sequence>MLIREEYSFDERVGLLTMSSVLSGIVFSSAYFIERYMDVPTSNGAFTPIGFTNNAGHVFNIWIPVILIFILNIKVKFLYRILATLAIISILYILKLSDIRATVIGLMLGFILYLLLLLILEKKKSKRTLVHSIGFFIVLSGLYLGMQTDLITGKKSTSVNMMASLEQVVKTPSAAYQPRMTMLMNSIDMTKDNPFGVGVNQFEYFHPFYAKIGDEEASVYVDERTILKTPHNFFAKISTELGWFGLISIILLYFYLTINVIKTVLKERCYWLVIPFSAFLFHSLLSQVYLSPLSYIFGAVLFSTISCRSGLVCGRLLTIKKTFLYAFFFVPSLSIASSVSDYYHYKGVSSRDISLVAKSVDINPGNHKAWLDLSRLYFDISQDVNSAKEAAEKSMNLNPAHVFGRYHLSRMYFLNGQCVDSVSNLSWLLSYHPKYKDAKKLMEKAMECRGSQIMNVIGRSHI</sequence>
<feature type="domain" description="O-antigen ligase-related" evidence="6">
    <location>
        <begin position="86"/>
        <end position="249"/>
    </location>
</feature>
<dbReference type="SUPFAM" id="SSF48452">
    <property type="entry name" value="TPR-like"/>
    <property type="match status" value="1"/>
</dbReference>
<comment type="subcellular location">
    <subcellularLocation>
        <location evidence="1">Membrane</location>
        <topology evidence="1">Multi-pass membrane protein</topology>
    </subcellularLocation>
</comment>
<dbReference type="Pfam" id="PF04932">
    <property type="entry name" value="Wzy_C"/>
    <property type="match status" value="1"/>
</dbReference>
<feature type="transmembrane region" description="Helical" evidence="5">
    <location>
        <begin position="241"/>
        <end position="258"/>
    </location>
</feature>
<gene>
    <name evidence="7" type="ORF">GCE9029_02443</name>
</gene>
<evidence type="ECO:0000256" key="1">
    <source>
        <dbReference type="ARBA" id="ARBA00004141"/>
    </source>
</evidence>
<dbReference type="GO" id="GO:0016020">
    <property type="term" value="C:membrane"/>
    <property type="evidence" value="ECO:0007669"/>
    <property type="project" value="UniProtKB-SubCell"/>
</dbReference>
<keyword evidence="7" id="KW-0436">Ligase</keyword>
<keyword evidence="4 5" id="KW-0472">Membrane</keyword>
<accession>A0A128F301</accession>
<organism evidence="7 8">
    <name type="scientific">Grimontia celer</name>
    <dbReference type="NCBI Taxonomy" id="1796497"/>
    <lineage>
        <taxon>Bacteria</taxon>
        <taxon>Pseudomonadati</taxon>
        <taxon>Pseudomonadota</taxon>
        <taxon>Gammaproteobacteria</taxon>
        <taxon>Vibrionales</taxon>
        <taxon>Vibrionaceae</taxon>
        <taxon>Grimontia</taxon>
    </lineage>
</organism>
<dbReference type="Gene3D" id="1.25.40.10">
    <property type="entry name" value="Tetratricopeptide repeat domain"/>
    <property type="match status" value="1"/>
</dbReference>
<proteinExistence type="predicted"/>
<evidence type="ECO:0000313" key="7">
    <source>
        <dbReference type="EMBL" id="CZF81177.1"/>
    </source>
</evidence>
<dbReference type="Proteomes" id="UP000071641">
    <property type="component" value="Unassembled WGS sequence"/>
</dbReference>
<evidence type="ECO:0000256" key="3">
    <source>
        <dbReference type="ARBA" id="ARBA00022989"/>
    </source>
</evidence>
<evidence type="ECO:0000259" key="6">
    <source>
        <dbReference type="Pfam" id="PF04932"/>
    </source>
</evidence>
<evidence type="ECO:0000256" key="5">
    <source>
        <dbReference type="SAM" id="Phobius"/>
    </source>
</evidence>
<reference evidence="8" key="1">
    <citation type="submission" date="2016-02" db="EMBL/GenBank/DDBJ databases">
        <authorList>
            <person name="Rodrigo-Torres Lidia"/>
            <person name="Arahal R.David."/>
        </authorList>
    </citation>
    <scope>NUCLEOTIDE SEQUENCE [LARGE SCALE GENOMIC DNA]</scope>
    <source>
        <strain evidence="8">CECT 9029</strain>
    </source>
</reference>
<keyword evidence="2 5" id="KW-0812">Transmembrane</keyword>